<dbReference type="Gene3D" id="3.40.50.150">
    <property type="entry name" value="Vaccinia Virus protein VP39"/>
    <property type="match status" value="1"/>
</dbReference>
<protein>
    <submittedName>
        <fullName evidence="2">DUF938 domain-containing protein</fullName>
    </submittedName>
</protein>
<name>A0A967F108_9PROT</name>
<dbReference type="Pfam" id="PF06080">
    <property type="entry name" value="DUF938"/>
    <property type="match status" value="1"/>
</dbReference>
<dbReference type="AlphaFoldDB" id="A0A967F108"/>
<dbReference type="PANTHER" id="PTHR20974">
    <property type="entry name" value="UPF0585 PROTEIN CG18661"/>
    <property type="match status" value="1"/>
</dbReference>
<dbReference type="EMBL" id="JAAQPH010000018">
    <property type="protein sequence ID" value="NIA71090.1"/>
    <property type="molecule type" value="Genomic_DNA"/>
</dbReference>
<comment type="caution">
    <text evidence="2">The sequence shown here is derived from an EMBL/GenBank/DDBJ whole genome shotgun (WGS) entry which is preliminary data.</text>
</comment>
<reference evidence="2" key="1">
    <citation type="submission" date="2020-03" db="EMBL/GenBank/DDBJ databases">
        <title>Genome of Pelagibius litoralis DSM 21314T.</title>
        <authorList>
            <person name="Wang G."/>
        </authorList>
    </citation>
    <scope>NUCLEOTIDE SEQUENCE</scope>
    <source>
        <strain evidence="2">DSM 21314</strain>
    </source>
</reference>
<dbReference type="RefSeq" id="WP_167228349.1">
    <property type="nucleotide sequence ID" value="NZ_JAAQPH010000018.1"/>
</dbReference>
<dbReference type="SUPFAM" id="SSF53335">
    <property type="entry name" value="S-adenosyl-L-methionine-dependent methyltransferases"/>
    <property type="match status" value="1"/>
</dbReference>
<evidence type="ECO:0000256" key="1">
    <source>
        <dbReference type="SAM" id="MobiDB-lite"/>
    </source>
</evidence>
<evidence type="ECO:0000313" key="2">
    <source>
        <dbReference type="EMBL" id="NIA71090.1"/>
    </source>
</evidence>
<dbReference type="PANTHER" id="PTHR20974:SF0">
    <property type="entry name" value="UPF0585 PROTEIN CG18661"/>
    <property type="match status" value="1"/>
</dbReference>
<accession>A0A967F108</accession>
<proteinExistence type="predicted"/>
<sequence length="233" mass="24909">MPDPINEQTPALPEEAAPPGPEARRHAPATARNREPIAAALADWLPASGRLLELASGTGEHALYFAARFPRIVWQTSEPDPQSRLSIQAYRQDAARQAAGAANLRAPLAVDVTADDWRLPADEAVFDAMVCINMIHIAPWAAAQGLFAGAGRHLAAGGGLFVYGPFKRGGTHTAPSNAAFDENLRRQNPAWGVRDLEAVTALAQDAGLSQPLIREMPANNLALWFARQDAESA</sequence>
<organism evidence="2 3">
    <name type="scientific">Pelagibius litoralis</name>
    <dbReference type="NCBI Taxonomy" id="374515"/>
    <lineage>
        <taxon>Bacteria</taxon>
        <taxon>Pseudomonadati</taxon>
        <taxon>Pseudomonadota</taxon>
        <taxon>Alphaproteobacteria</taxon>
        <taxon>Rhodospirillales</taxon>
        <taxon>Rhodovibrionaceae</taxon>
        <taxon>Pelagibius</taxon>
    </lineage>
</organism>
<keyword evidence="3" id="KW-1185">Reference proteome</keyword>
<feature type="region of interest" description="Disordered" evidence="1">
    <location>
        <begin position="1"/>
        <end position="30"/>
    </location>
</feature>
<gene>
    <name evidence="2" type="ORF">HBA54_21045</name>
</gene>
<dbReference type="Proteomes" id="UP000761264">
    <property type="component" value="Unassembled WGS sequence"/>
</dbReference>
<evidence type="ECO:0000313" key="3">
    <source>
        <dbReference type="Proteomes" id="UP000761264"/>
    </source>
</evidence>
<dbReference type="InterPro" id="IPR010342">
    <property type="entry name" value="DUF938"/>
</dbReference>
<dbReference type="InterPro" id="IPR029063">
    <property type="entry name" value="SAM-dependent_MTases_sf"/>
</dbReference>